<dbReference type="InterPro" id="IPR028351">
    <property type="entry name" value="CyaE"/>
</dbReference>
<evidence type="ECO:0000256" key="3">
    <source>
        <dbReference type="ARBA" id="ARBA00022448"/>
    </source>
</evidence>
<dbReference type="InterPro" id="IPR051906">
    <property type="entry name" value="TolC-like"/>
</dbReference>
<organism evidence="10 11">
    <name type="scientific">Desulfoglaeba alkanexedens ALDC</name>
    <dbReference type="NCBI Taxonomy" id="980445"/>
    <lineage>
        <taxon>Bacteria</taxon>
        <taxon>Pseudomonadati</taxon>
        <taxon>Thermodesulfobacteriota</taxon>
        <taxon>Syntrophobacteria</taxon>
        <taxon>Syntrophobacterales</taxon>
        <taxon>Syntrophobacteraceae</taxon>
        <taxon>Desulfoglaeba</taxon>
    </lineage>
</organism>
<evidence type="ECO:0000313" key="10">
    <source>
        <dbReference type="EMBL" id="QCQ23493.1"/>
    </source>
</evidence>
<feature type="chain" id="PRO_5020872314" evidence="9">
    <location>
        <begin position="18"/>
        <end position="478"/>
    </location>
</feature>
<evidence type="ECO:0000313" key="11">
    <source>
        <dbReference type="Proteomes" id="UP000298602"/>
    </source>
</evidence>
<proteinExistence type="inferred from homology"/>
<comment type="subcellular location">
    <subcellularLocation>
        <location evidence="1">Cell outer membrane</location>
    </subcellularLocation>
</comment>
<evidence type="ECO:0000256" key="7">
    <source>
        <dbReference type="ARBA" id="ARBA00023237"/>
    </source>
</evidence>
<dbReference type="PANTHER" id="PTHR30026">
    <property type="entry name" value="OUTER MEMBRANE PROTEIN TOLC"/>
    <property type="match status" value="1"/>
</dbReference>
<feature type="signal peptide" evidence="9">
    <location>
        <begin position="1"/>
        <end position="17"/>
    </location>
</feature>
<evidence type="ECO:0000256" key="5">
    <source>
        <dbReference type="ARBA" id="ARBA00022692"/>
    </source>
</evidence>
<evidence type="ECO:0000256" key="1">
    <source>
        <dbReference type="ARBA" id="ARBA00004442"/>
    </source>
</evidence>
<dbReference type="AlphaFoldDB" id="A0A4P8L6T2"/>
<keyword evidence="9" id="KW-0732">Signal</keyword>
<name>A0A4P8L6T2_9BACT</name>
<evidence type="ECO:0000256" key="2">
    <source>
        <dbReference type="ARBA" id="ARBA00007613"/>
    </source>
</evidence>
<reference evidence="10 11" key="1">
    <citation type="submission" date="2019-05" db="EMBL/GenBank/DDBJ databases">
        <title>The Complete Genome Sequence of the n-alkane-degrading Desulfoglaeba alkanexedens ALDC reveals multiple alkylsuccinate synthase gene clusters.</title>
        <authorList>
            <person name="Callaghan A.V."/>
            <person name="Davidova I.A."/>
            <person name="Duncan K.E."/>
            <person name="Morris B."/>
            <person name="McInerney M.J."/>
        </authorList>
    </citation>
    <scope>NUCLEOTIDE SEQUENCE [LARGE SCALE GENOMIC DNA]</scope>
    <source>
        <strain evidence="10 11">ALDC</strain>
    </source>
</reference>
<dbReference type="Gene3D" id="1.20.1600.10">
    <property type="entry name" value="Outer membrane efflux proteins (OEP)"/>
    <property type="match status" value="1"/>
</dbReference>
<feature type="coiled-coil region" evidence="8">
    <location>
        <begin position="393"/>
        <end position="420"/>
    </location>
</feature>
<keyword evidence="7" id="KW-0998">Cell outer membrane</keyword>
<keyword evidence="4" id="KW-1134">Transmembrane beta strand</keyword>
<reference evidence="10 11" key="2">
    <citation type="submission" date="2019-05" db="EMBL/GenBank/DDBJ databases">
        <authorList>
            <person name="Suflita J.M."/>
            <person name="Marks C.R."/>
        </authorList>
    </citation>
    <scope>NUCLEOTIDE SEQUENCE [LARGE SCALE GENOMIC DNA]</scope>
    <source>
        <strain evidence="10 11">ALDC</strain>
    </source>
</reference>
<sequence length="478" mass="52325">MLLFLAAIGLMALHGCASVRPPAHLPHSYSGAIAEASPEIEGKRPHSSDEALRKLEKDGNINLSLSDCLKIALQHNYDIRLTREALTQADTRITQARSAMLPFLGAEASYTRLDEELSITMGPQSLTFMDRDQYKAGFVIRQPIFTGGRLNAARKASQYSRDAQAQGNRALEDEVVFQVTRAYRTAQLAEAFQDVAVEAVELLKAHEHDVAILVEKGANPEIDLLRTRTELANARKELNGADNAVDLAYSALKNLLIIPLEKSVHLTETLVRLPGPEADLSSLTELALSQRPELSAIDFQAAAAKQALKAARGEYLPVIALEGRYEYMEGDVRDLEGGDHWTVGIGAELPLWNWGKTAAKVREARSQLDQVKIQRDKTADLIRLEVRQAFLDLGKAEKNIDAAESALNTAKEAYRQAKAGYRAGEGTNTDVLDARTALSRAEANHTQALFDHNVALAALHRAVGKMVAEQSGIKEPVE</sequence>
<gene>
    <name evidence="10" type="ORF">FDQ92_07760</name>
</gene>
<keyword evidence="5" id="KW-0812">Transmembrane</keyword>
<comment type="similarity">
    <text evidence="2">Belongs to the outer membrane factor (OMF) (TC 1.B.17) family.</text>
</comment>
<protein>
    <submittedName>
        <fullName evidence="10">TolC family protein</fullName>
    </submittedName>
</protein>
<dbReference type="KEGG" id="dax:FDQ92_07760"/>
<evidence type="ECO:0000256" key="9">
    <source>
        <dbReference type="SAM" id="SignalP"/>
    </source>
</evidence>
<accession>A0A4P8L6T2</accession>
<dbReference type="GO" id="GO:0015288">
    <property type="term" value="F:porin activity"/>
    <property type="evidence" value="ECO:0007669"/>
    <property type="project" value="TreeGrafter"/>
</dbReference>
<dbReference type="PIRSF" id="PIRSF001892">
    <property type="entry name" value="CyaE"/>
    <property type="match status" value="1"/>
</dbReference>
<evidence type="ECO:0000256" key="6">
    <source>
        <dbReference type="ARBA" id="ARBA00023136"/>
    </source>
</evidence>
<dbReference type="GO" id="GO:1990281">
    <property type="term" value="C:efflux pump complex"/>
    <property type="evidence" value="ECO:0007669"/>
    <property type="project" value="TreeGrafter"/>
</dbReference>
<evidence type="ECO:0000256" key="8">
    <source>
        <dbReference type="SAM" id="Coils"/>
    </source>
</evidence>
<dbReference type="InterPro" id="IPR003423">
    <property type="entry name" value="OMP_efflux"/>
</dbReference>
<evidence type="ECO:0000256" key="4">
    <source>
        <dbReference type="ARBA" id="ARBA00022452"/>
    </source>
</evidence>
<dbReference type="Proteomes" id="UP000298602">
    <property type="component" value="Chromosome"/>
</dbReference>
<dbReference type="SUPFAM" id="SSF56954">
    <property type="entry name" value="Outer membrane efflux proteins (OEP)"/>
    <property type="match status" value="1"/>
</dbReference>
<dbReference type="EMBL" id="CP040098">
    <property type="protein sequence ID" value="QCQ23493.1"/>
    <property type="molecule type" value="Genomic_DNA"/>
</dbReference>
<dbReference type="PANTHER" id="PTHR30026:SF20">
    <property type="entry name" value="OUTER MEMBRANE PROTEIN TOLC"/>
    <property type="match status" value="1"/>
</dbReference>
<keyword evidence="8" id="KW-0175">Coiled coil</keyword>
<dbReference type="GO" id="GO:0009279">
    <property type="term" value="C:cell outer membrane"/>
    <property type="evidence" value="ECO:0007669"/>
    <property type="project" value="UniProtKB-SubCell"/>
</dbReference>
<keyword evidence="6" id="KW-0472">Membrane</keyword>
<dbReference type="Pfam" id="PF02321">
    <property type="entry name" value="OEP"/>
    <property type="match status" value="2"/>
</dbReference>
<keyword evidence="3" id="KW-0813">Transport</keyword>
<dbReference type="OrthoDB" id="9783163at2"/>
<keyword evidence="11" id="KW-1185">Reference proteome</keyword>
<dbReference type="GO" id="GO:0015562">
    <property type="term" value="F:efflux transmembrane transporter activity"/>
    <property type="evidence" value="ECO:0007669"/>
    <property type="project" value="InterPro"/>
</dbReference>